<name>A0ABT5G6A5_9ACTN</name>
<evidence type="ECO:0008006" key="4">
    <source>
        <dbReference type="Google" id="ProtNLM"/>
    </source>
</evidence>
<keyword evidence="1" id="KW-0812">Transmembrane</keyword>
<comment type="caution">
    <text evidence="2">The sequence shown here is derived from an EMBL/GenBank/DDBJ whole genome shotgun (WGS) entry which is preliminary data.</text>
</comment>
<dbReference type="Proteomes" id="UP001221328">
    <property type="component" value="Unassembled WGS sequence"/>
</dbReference>
<reference evidence="2 3" key="1">
    <citation type="journal article" date="2015" name="Int. J. Syst. Evol. Microbiol.">
        <title>Streptomyces gilvifuscus sp. nov., an actinomycete that produces antibacterial compounds isolated from soil.</title>
        <authorList>
            <person name="Nguyen T.M."/>
            <person name="Kim J."/>
        </authorList>
    </citation>
    <scope>NUCLEOTIDE SEQUENCE [LARGE SCALE GENOMIC DNA]</scope>
    <source>
        <strain evidence="2 3">T113</strain>
    </source>
</reference>
<evidence type="ECO:0000313" key="2">
    <source>
        <dbReference type="EMBL" id="MDC2960369.1"/>
    </source>
</evidence>
<keyword evidence="1" id="KW-0472">Membrane</keyword>
<dbReference type="RefSeq" id="WP_272178517.1">
    <property type="nucleotide sequence ID" value="NZ_JAQOSK010000022.1"/>
</dbReference>
<sequence>MKNEERESARWFTVKLPRVPIRWSAVSTGGIVTAISTGQVETPVAVAALIVLGVSANVCDVIAVAFAARGDTKP</sequence>
<keyword evidence="1" id="KW-1133">Transmembrane helix</keyword>
<feature type="transmembrane region" description="Helical" evidence="1">
    <location>
        <begin position="44"/>
        <end position="68"/>
    </location>
</feature>
<organism evidence="2 3">
    <name type="scientific">Streptomyces gilvifuscus</name>
    <dbReference type="NCBI Taxonomy" id="1550617"/>
    <lineage>
        <taxon>Bacteria</taxon>
        <taxon>Bacillati</taxon>
        <taxon>Actinomycetota</taxon>
        <taxon>Actinomycetes</taxon>
        <taxon>Kitasatosporales</taxon>
        <taxon>Streptomycetaceae</taxon>
        <taxon>Streptomyces</taxon>
    </lineage>
</organism>
<proteinExistence type="predicted"/>
<evidence type="ECO:0000313" key="3">
    <source>
        <dbReference type="Proteomes" id="UP001221328"/>
    </source>
</evidence>
<dbReference type="EMBL" id="JAQOSK010000022">
    <property type="protein sequence ID" value="MDC2960369.1"/>
    <property type="molecule type" value="Genomic_DNA"/>
</dbReference>
<protein>
    <recommendedName>
        <fullName evidence="4">Holin</fullName>
    </recommendedName>
</protein>
<gene>
    <name evidence="2" type="ORF">PO587_38685</name>
</gene>
<feature type="transmembrane region" description="Helical" evidence="1">
    <location>
        <begin position="21"/>
        <end position="38"/>
    </location>
</feature>
<evidence type="ECO:0000256" key="1">
    <source>
        <dbReference type="SAM" id="Phobius"/>
    </source>
</evidence>
<keyword evidence="3" id="KW-1185">Reference proteome</keyword>
<accession>A0ABT5G6A5</accession>